<evidence type="ECO:0000313" key="4">
    <source>
        <dbReference type="Proteomes" id="UP000595231"/>
    </source>
</evidence>
<feature type="compositionally biased region" description="Basic and acidic residues" evidence="1">
    <location>
        <begin position="123"/>
        <end position="132"/>
    </location>
</feature>
<dbReference type="Proteomes" id="UP000595231">
    <property type="component" value="Chromosome"/>
</dbReference>
<reference evidence="3 4" key="1">
    <citation type="submission" date="2020-12" db="EMBL/GenBank/DDBJ databases">
        <title>FDA dAtabase for Regulatory Grade micrObial Sequences (FDA-ARGOS): Supporting development and validation of Infectious Disease Dx tests.</title>
        <authorList>
            <person name="Sproer C."/>
            <person name="Gronow S."/>
            <person name="Severitt S."/>
            <person name="Schroder I."/>
            <person name="Tallon L."/>
            <person name="Sadzewicz L."/>
            <person name="Zhao X."/>
            <person name="Boylan J."/>
            <person name="Ott S."/>
            <person name="Bowen H."/>
            <person name="Vavikolanu K."/>
            <person name="Mehta A."/>
            <person name="Aluvathingal J."/>
            <person name="Nadendla S."/>
            <person name="Lowell S."/>
            <person name="Myers T."/>
            <person name="Yan Y."/>
            <person name="Sichtig H."/>
        </authorList>
    </citation>
    <scope>NUCLEOTIDE SEQUENCE [LARGE SCALE GENOMIC DNA]</scope>
    <source>
        <strain evidence="3 4">FDAARGOS_1050</strain>
    </source>
</reference>
<feature type="region of interest" description="Disordered" evidence="1">
    <location>
        <begin position="94"/>
        <end position="132"/>
    </location>
</feature>
<dbReference type="Gene3D" id="3.30.420.430">
    <property type="match status" value="5"/>
</dbReference>
<dbReference type="Gene3D" id="2.60.40.10">
    <property type="entry name" value="Immunoglobulins"/>
    <property type="match status" value="3"/>
</dbReference>
<proteinExistence type="predicted"/>
<evidence type="ECO:0000256" key="1">
    <source>
        <dbReference type="SAM" id="MobiDB-lite"/>
    </source>
</evidence>
<dbReference type="PROSITE" id="PS51820">
    <property type="entry name" value="PA14"/>
    <property type="match status" value="2"/>
</dbReference>
<dbReference type="RefSeq" id="WP_198485588.1">
    <property type="nucleotide sequence ID" value="NZ_CP065997.1"/>
</dbReference>
<dbReference type="InterPro" id="IPR013783">
    <property type="entry name" value="Ig-like_fold"/>
</dbReference>
<gene>
    <name evidence="3" type="ORF">I6I07_02560</name>
</gene>
<protein>
    <recommendedName>
        <fullName evidence="2">PA14 domain-containing protein</fullName>
    </recommendedName>
</protein>
<feature type="domain" description="PA14" evidence="2">
    <location>
        <begin position="3698"/>
        <end position="3853"/>
    </location>
</feature>
<evidence type="ECO:0000313" key="3">
    <source>
        <dbReference type="EMBL" id="QQB35533.1"/>
    </source>
</evidence>
<name>A0A7T4B4F4_9BURK</name>
<organism evidence="3 4">
    <name type="scientific">Achromobacter deleyi</name>
    <dbReference type="NCBI Taxonomy" id="1353891"/>
    <lineage>
        <taxon>Bacteria</taxon>
        <taxon>Pseudomonadati</taxon>
        <taxon>Pseudomonadota</taxon>
        <taxon>Betaproteobacteria</taxon>
        <taxon>Burkholderiales</taxon>
        <taxon>Alcaligenaceae</taxon>
        <taxon>Achromobacter</taxon>
    </lineage>
</organism>
<dbReference type="InterPro" id="IPR037524">
    <property type="entry name" value="PA14/GLEYA"/>
</dbReference>
<feature type="region of interest" description="Disordered" evidence="1">
    <location>
        <begin position="159"/>
        <end position="204"/>
    </location>
</feature>
<dbReference type="EMBL" id="CP065997">
    <property type="protein sequence ID" value="QQB35533.1"/>
    <property type="molecule type" value="Genomic_DNA"/>
</dbReference>
<feature type="domain" description="PA14" evidence="2">
    <location>
        <begin position="3501"/>
        <end position="3654"/>
    </location>
</feature>
<accession>A0A7T4B4F4</accession>
<evidence type="ECO:0000259" key="2">
    <source>
        <dbReference type="PROSITE" id="PS51820"/>
    </source>
</evidence>
<sequence length="4060" mass="421816">MKNRFRTLSTLVKDGRIPLNFKLSEVKAMAIVGVDLVALMKDGSRLLLPGLAVKMLERPSPELQFDDQLLSGAELFTKVDIDSTTLKDAAEALEVPISEPTTQEDQGAADDTPAVAPDSVDTAPKEDGKGAEEPQAWYQEYGWMFGVVGLVGLALGLSGGKKGKGKEEDKPAAAAPAPDAGDHPEAGGGTPAPSPDPDGKPVVKVTGGIAAGVFNHAQTLSISLYDGKGQALGQGDLVLGPGGQVLSYRAELPNDYVGLVRVVVSDRVRDSQGYIDEYRQALALTQGMTPAQAEQFAATDFPTLSAIGYRAEGQTELSISVTPLTELVTRLVGAPTDPTAPLDGVSVEQVNAMAAAVAKLMTQFTSDAHLVDILGPVVAINADTFAQASVDAQAYGKVLAALAGMDSVSGALANTLQLLARGVSPDADGALRIAPTVEGAVLLAAMQEANALLGKLVDPALFDTFTLPQMPWAMMSATFTDAGDSPSPTLDALGKDAQPSVTVSWTGSADRISAGQRVELHLMDGSTVLSRPLTPDEVAAGSVVLGSGDYGSNTLGEDGAKRLFAVIVDDKGELVARSELRTYGLVGVEVDEIAGLSADTGVSPSDFITNQPVQAVSGHYLGTLGPNTHIEISADGGKTWVGAQAKPAADGASGGTWVSDFLRLDGAGEDARLLTRVAVTGVNGEQPLTLSGASHAFVLDVTPPDARVASIDSISTPFVGAALPGGFLFTQASQTIRGTVLGTVTGDDRIMVSIDGGATWTVGELSDDGSAWSVAVGFSRHGTGEIQARISDVAGNATDTVSHPYQYTEPALVGIQPTQAVRIVTVADGVGDPSTDPYDFVGALGPNMSTDDRRPSFSGTLSAALEGDQVLVLVDRLNGGVEQLLGYANVAPPNDGQMPEWSFTPVSDMAFGNHQVVVKVFSPGLNAFAPAYPDGVDASAPDALSNWGGWDVNVQSVSFDGVIIPGVTSVNLLASNSHVTDYTRPILTGALGSKLAADEYLAIYDGIDGGAPKLIGKAEILPAAGGSGAAWRYEFHDDSQLKDGVHLLRAVVERAGQGGAPQFLLSAGAPAVVVSTELPEQQVVIDRVMDDVGVYTGAIASGASTDDTKPSLSGTLSAPLRPGQGLLVRVEDANDADRFFSYRPEVDATGLAWSLEINPALAQGNYRLMAGVVNAGGAMGPRHADFNLRINNLTFSNLDDAAGPIMGNVFAGGEPFLTDDKTPVLRGQLATALGEGEALRIVSAQEGGHETLLGLATLTPRAQGGFTWQLVLGASQDGGGELPDGHSTLSARVVDAASGQIRLAVDRVIDVDAGTPTGLANISEVRDQIPGNNGFVGALLVNQSTDDRRPLISGMLAGEKTLPVSRAVQIVDTVKRPDGTVAESVLGLATLNTQRNDGSWSFTPGESLALGDHTFSARIVNRANGQLGPVGQTFTARESQVTINAVQDNVGALQGNLLDAKLFPQPPYTDDVRPQLSGKLGMPLGPNERVSVYDSADGGPVTLLGVAAVAGTSWTFRPGGGLSNGAHAFQVRVERIVAGKTAQVLLSDSTPPITIDAVALPVTQSVLTLNVTDNHAADGSQTGPVQFRASTDDSKPVVSGTLSAALSSGQQVQVFLSHAGGAMRKLGAATMNGVNWTYTLKDPLPDGLATIYARVVAVNSGLTSNTLFTSVNVNSIALSDVTELTTGANVLSRDGHGTGDNQVILHGKLASPLLLAQERVTIYVKAEDAALFTPIGVATIAKNGTDWSFSLPERNGAPQVWQEGRYEVSARIEESATRAVRAVTRAVFTVDTQAPQEHAEITGYQDQVGSLQALVTQTDVSTDDARGIVRGTLDKAINVDTRRVVLYDRIDGHMVRMGEATLTGTDWTFQSQESLVPGVHAFVARVENIVMDKTGDLSPEFAIRVQQVFLDSIVDPAAPDLNILLPGANGASKQGKFTFGGRLGAPLAADEELRFTIDGVLRDEKATIDKDGLAWSYTLPDGEALADGAHVIAAQVTGHDGAEQRVVSASHTVYIDSGTPAEIVTINLSRDLYAAGSSFTGDNVSGVSSDDALPLLKGHVSSALAGGRSVAVYGRLPGQVDPVFLGFATVETNADWTFQVDRELPFGDTAFTARVVNRADPLSLRGPASAEFIVHQQSLSITALIDGHGDARGDLFSLQSIAPAGEGAVLRTDDPRPTLIGRLAVPLKDGETVTIFQGNTKLLGVAQVDADGVSWSFRPQADVAAGPQRFSAVLLTADGIARVSAQTPEIVVSVLQPGHAVAITSVLDANNLLGSWDQTTLGKAMPASNVLATAVLDDARPRLSGTLAKALNATEVLQVYAVNGSGTQLLGTATTSGLTWSLQPTVSLPAGVSQLRAAIENKADGAGAVLSDPVDVNVLSLSPVSVEGLSTQGAVDTLRPTLRARVNTDSTKDLSVRVLVDGAVVGETAVGTDGAWTFQPPADLTTGVHRVEYVLLNGGTPVQAVQGLAPVSFVVSGAEAPTFAVALTTGAAPIFTDQGLTLLSGTITEVMAPGMGIMVSVDGKDAGLAGVDASGTHWSYTLWAPPPGAHEVAARPVNLATLATAAGAEAKTIVYQNAITIEAPVGGLALSDGGLVALMSDSGVTVSGKLASALPEGAVLQVRRDGVALGTATVNGLEWRYSLVSADQAAGAHQYSVVALPPGADAGDASVVSALSVQAALTLVEAGSGPSPSLFASITGLIDNPRPAVLNANATIEGQFPILRGTVSGALGGQDQIVVFGQAFGAERVRLGVARMLNDTTWEFQISKALPQGIYTLIAMPENRLTGIVNDIAEATANLQIQHVAITELDDQTGVLRGNVLDQDRPLTDDATPLIKGTLSAPLRGSEQYLRVSDTLNGVTTELGQAQIDKSDPLKWYFQPASPLADGQHVLSVEVVVAANNAKVEAGNSVSFVKDSSTPSQTATINTVRDDDGPVVGNVPVDGAIDYRRPLVSGTLSAALSNAQVLRVWQDDGKGNASYLGDATVKGTAWQWRSDVDMAFGIVNLFATVDNAAKVGPVYPAPEGAVRGMPSPTFSFHLQGLDGIQARNSADDVVAQNTGERQFTISGTLAAPLTSDEYVEVSDGAQVLGRATVEQQQWHFDIVVPLGNGLHDFKISIGGAGNSPKTPLVFESLRINVHEAVPDPLQAGLVEAVIVLPAGQVLSPGSRFDTLVGQSVRPGQSLDGKRVGIFGTLARAPRAGDQVQVFDNDALLGVAAVAGTRWRFNAPPLSDGEHRFSLRINEQPVPVSDPVHAAAYPVLVLGEDAIRIDALSSRTDPAQALGGSLSHALGLDEVLGVYRTLNGETVRLGDAAVQGSADKDGRFAWSFTPGASLGLGVGAQTLSVQVEGPTHTRVAAAQAQPVVIEEAAIATTATILSVSTPQPTGLSSVVSGATIASAALVVGGALDRGLLGSERVALYDGDTRVGYASVDGNGRNWTYVSTGLGNGVHSLTAVVENDPGIKGPSSHPFALTIAALAPGQVVTPVSVQVVGGAGLGSAVQLDTEGFSVFVWNMGRGQASDIANIWATSTANPTGQGQVPALNFGVYNSALVPGVPYSAIANYVGSGWFHVSPEQAGIWTFRSPVVDDFEIVSVDGERVMVGRRYLPAGIQGDISLDAGWHYLRVDTGNTGGAGYLTMQWRRPGETQFSVVRDAQTGPAEKAVALGATATIHDLKLAYTLSAPLGKDETLQVMDLTAHRTAEGLRVQFWNLPEDANRSLQDGLALTSTVAPVVSRMADSLPYDWQHAFDSGVKMSAASLIGRATGWFQVAQAEAGTWLFRTTTRDDQVQLKVDGYTLLSPDQGQPHAQYASMHLEAGWHYLDSTLFQQAVLKDDWHVSVVKPGETAFAPLTGFAQFESAVLGNAINEATDPTAFTFQATVDDGQSHTLLATVTQAGAAAADPMTHGESGMVFLANGAFGIVDKKVDVIGDGQLIDFARKHGTVNVVDLDADKAVHVQGNTLVMDSDDVRLMSDVGSAMSLGSALLDASLRQLVVRGGEHDVLQFGSLGGSSYWEENGQIDGSDGNRYTVFTHSAEHLQVIVDTHVALDLNSALHSSAHPVI</sequence>